<dbReference type="InterPro" id="IPR001611">
    <property type="entry name" value="Leu-rich_rpt"/>
</dbReference>
<comment type="caution">
    <text evidence="4">The sequence shown here is derived from an EMBL/GenBank/DDBJ whole genome shotgun (WGS) entry which is preliminary data.</text>
</comment>
<proteinExistence type="predicted"/>
<gene>
    <name evidence="4" type="ORF">PVAND_008712</name>
</gene>
<name>A0A9J6CB62_POLVA</name>
<dbReference type="SUPFAM" id="SSF52058">
    <property type="entry name" value="L domain-like"/>
    <property type="match status" value="1"/>
</dbReference>
<accession>A0A9J6CB62</accession>
<feature type="chain" id="PRO_5039943417" description="Leucine rich repeat protein" evidence="3">
    <location>
        <begin position="23"/>
        <end position="220"/>
    </location>
</feature>
<organism evidence="4 5">
    <name type="scientific">Polypedilum vanderplanki</name>
    <name type="common">Sleeping chironomid midge</name>
    <dbReference type="NCBI Taxonomy" id="319348"/>
    <lineage>
        <taxon>Eukaryota</taxon>
        <taxon>Metazoa</taxon>
        <taxon>Ecdysozoa</taxon>
        <taxon>Arthropoda</taxon>
        <taxon>Hexapoda</taxon>
        <taxon>Insecta</taxon>
        <taxon>Pterygota</taxon>
        <taxon>Neoptera</taxon>
        <taxon>Endopterygota</taxon>
        <taxon>Diptera</taxon>
        <taxon>Nematocera</taxon>
        <taxon>Chironomoidea</taxon>
        <taxon>Chironomidae</taxon>
        <taxon>Chironominae</taxon>
        <taxon>Polypedilum</taxon>
        <taxon>Polypedilum</taxon>
    </lineage>
</organism>
<evidence type="ECO:0000256" key="1">
    <source>
        <dbReference type="ARBA" id="ARBA00022614"/>
    </source>
</evidence>
<keyword evidence="3" id="KW-0732">Signal</keyword>
<dbReference type="PANTHER" id="PTHR24366">
    <property type="entry name" value="IG(IMMUNOGLOBULIN) AND LRR(LEUCINE RICH REPEAT) DOMAINS"/>
    <property type="match status" value="1"/>
</dbReference>
<evidence type="ECO:0000256" key="2">
    <source>
        <dbReference type="ARBA" id="ARBA00022737"/>
    </source>
</evidence>
<evidence type="ECO:0000313" key="4">
    <source>
        <dbReference type="EMBL" id="KAG5679120.1"/>
    </source>
</evidence>
<keyword evidence="2" id="KW-0677">Repeat</keyword>
<dbReference type="Proteomes" id="UP001107558">
    <property type="component" value="Chromosome 2"/>
</dbReference>
<evidence type="ECO:0008006" key="6">
    <source>
        <dbReference type="Google" id="ProtNLM"/>
    </source>
</evidence>
<keyword evidence="1" id="KW-0433">Leucine-rich repeat</keyword>
<protein>
    <recommendedName>
        <fullName evidence="6">Leucine rich repeat protein</fullName>
    </recommendedName>
</protein>
<dbReference type="Gene3D" id="3.80.10.10">
    <property type="entry name" value="Ribonuclease Inhibitor"/>
    <property type="match status" value="1"/>
</dbReference>
<evidence type="ECO:0000313" key="5">
    <source>
        <dbReference type="Proteomes" id="UP001107558"/>
    </source>
</evidence>
<feature type="signal peptide" evidence="3">
    <location>
        <begin position="1"/>
        <end position="22"/>
    </location>
</feature>
<reference evidence="4" key="1">
    <citation type="submission" date="2021-03" db="EMBL/GenBank/DDBJ databases">
        <title>Chromosome level genome of the anhydrobiotic midge Polypedilum vanderplanki.</title>
        <authorList>
            <person name="Yoshida Y."/>
            <person name="Kikawada T."/>
            <person name="Gusev O."/>
        </authorList>
    </citation>
    <scope>NUCLEOTIDE SEQUENCE</scope>
    <source>
        <strain evidence="4">NIAS01</strain>
        <tissue evidence="4">Whole body or cell culture</tissue>
    </source>
</reference>
<dbReference type="OrthoDB" id="4691307at2759"/>
<dbReference type="Pfam" id="PF13855">
    <property type="entry name" value="LRR_8"/>
    <property type="match status" value="1"/>
</dbReference>
<sequence length="220" mass="25847">MKLSFLIFISCLMILKFSSINSVTIECSYNYYEFFGNIEYDCLLKNKKIFTEDDVSIEEAKGQHLEGKTNDDVTTFRISDAKNLKSFPRNINNVFKNLKFLSIQLTKITEITSEDLKVFPDLKYLSISGNEIKVIREDTFKFNPKLEEIYLFGNYIKYIDRRTFSDLKNLKKLFLEGNTCSFQEASNKDQVMKIVKEIENGTCLIGKFQHFPDNWYYKAH</sequence>
<evidence type="ECO:0000256" key="3">
    <source>
        <dbReference type="SAM" id="SignalP"/>
    </source>
</evidence>
<dbReference type="InterPro" id="IPR032675">
    <property type="entry name" value="LRR_dom_sf"/>
</dbReference>
<dbReference type="AlphaFoldDB" id="A0A9J6CB62"/>
<keyword evidence="5" id="KW-1185">Reference proteome</keyword>
<dbReference type="EMBL" id="JADBJN010000002">
    <property type="protein sequence ID" value="KAG5679120.1"/>
    <property type="molecule type" value="Genomic_DNA"/>
</dbReference>